<accession>A0AAV4H462</accession>
<dbReference type="Proteomes" id="UP000762676">
    <property type="component" value="Unassembled WGS sequence"/>
</dbReference>
<dbReference type="SUPFAM" id="SSF50494">
    <property type="entry name" value="Trypsin-like serine proteases"/>
    <property type="match status" value="1"/>
</dbReference>
<dbReference type="InterPro" id="IPR009003">
    <property type="entry name" value="Peptidase_S1_PA"/>
</dbReference>
<evidence type="ECO:0000256" key="1">
    <source>
        <dbReference type="SAM" id="MobiDB-lite"/>
    </source>
</evidence>
<evidence type="ECO:0000313" key="2">
    <source>
        <dbReference type="EMBL" id="GFR91340.1"/>
    </source>
</evidence>
<proteinExistence type="predicted"/>
<name>A0AAV4H462_9GAST</name>
<evidence type="ECO:0000313" key="3">
    <source>
        <dbReference type="Proteomes" id="UP000762676"/>
    </source>
</evidence>
<dbReference type="AlphaFoldDB" id="A0AAV4H462"/>
<reference evidence="2 3" key="1">
    <citation type="journal article" date="2021" name="Elife">
        <title>Chloroplast acquisition without the gene transfer in kleptoplastic sea slugs, Plakobranchus ocellatus.</title>
        <authorList>
            <person name="Maeda T."/>
            <person name="Takahashi S."/>
            <person name="Yoshida T."/>
            <person name="Shimamura S."/>
            <person name="Takaki Y."/>
            <person name="Nagai Y."/>
            <person name="Toyoda A."/>
            <person name="Suzuki Y."/>
            <person name="Arimoto A."/>
            <person name="Ishii H."/>
            <person name="Satoh N."/>
            <person name="Nishiyama T."/>
            <person name="Hasebe M."/>
            <person name="Maruyama T."/>
            <person name="Minagawa J."/>
            <person name="Obokata J."/>
            <person name="Shigenobu S."/>
        </authorList>
    </citation>
    <scope>NUCLEOTIDE SEQUENCE [LARGE SCALE GENOMIC DNA]</scope>
</reference>
<keyword evidence="3" id="KW-1185">Reference proteome</keyword>
<feature type="region of interest" description="Disordered" evidence="1">
    <location>
        <begin position="69"/>
        <end position="91"/>
    </location>
</feature>
<comment type="caution">
    <text evidence="2">The sequence shown here is derived from an EMBL/GenBank/DDBJ whole genome shotgun (WGS) entry which is preliminary data.</text>
</comment>
<gene>
    <name evidence="2" type="ORF">ElyMa_002590700</name>
</gene>
<dbReference type="EMBL" id="BMAT01005338">
    <property type="protein sequence ID" value="GFR91340.1"/>
    <property type="molecule type" value="Genomic_DNA"/>
</dbReference>
<sequence>MMMMMMMVTATTTTTMMMMRRRRMFTALPIGKRFYASCDAADVSQDNGPKGDLRTRQEISPGASRRLLASTSGYLGPDDPDEPDQTSSKWSGDFRLLAPDQELPEAIGKVADGSGLAYYRKSRRESFRRRKGCGLRPMGASYRVVGGQEVIPHSWPWQVGHVSHFGVCGQTIMARLWSDYHGQTVIRLPRPDCGQTITARLRSDYHDQTVVRLSWPDCGQTITARLWPSYRGQTVIRLWLGCG</sequence>
<organism evidence="2 3">
    <name type="scientific">Elysia marginata</name>
    <dbReference type="NCBI Taxonomy" id="1093978"/>
    <lineage>
        <taxon>Eukaryota</taxon>
        <taxon>Metazoa</taxon>
        <taxon>Spiralia</taxon>
        <taxon>Lophotrochozoa</taxon>
        <taxon>Mollusca</taxon>
        <taxon>Gastropoda</taxon>
        <taxon>Heterobranchia</taxon>
        <taxon>Euthyneura</taxon>
        <taxon>Panpulmonata</taxon>
        <taxon>Sacoglossa</taxon>
        <taxon>Placobranchoidea</taxon>
        <taxon>Plakobranchidae</taxon>
        <taxon>Elysia</taxon>
    </lineage>
</organism>
<protein>
    <submittedName>
        <fullName evidence="2">Plasminogen</fullName>
    </submittedName>
</protein>